<evidence type="ECO:0000313" key="2">
    <source>
        <dbReference type="Proteomes" id="UP000823614"/>
    </source>
</evidence>
<gene>
    <name evidence="1" type="ORF">IAA89_02000</name>
</gene>
<dbReference type="SUPFAM" id="SSF142906">
    <property type="entry name" value="YjbR-like"/>
    <property type="match status" value="1"/>
</dbReference>
<sequence>MTRGELFAYLLNTYNVTPEFMWKRHPKYAVFRHPDNKKWFALVMNVDPLKVGINDSPNNEIEVLDVKMNPEEISILQKAAGFKPAYHMNKEHWISIILDQFTLGKIIPLIANSFELTM</sequence>
<dbReference type="InterPro" id="IPR007351">
    <property type="entry name" value="YjbR"/>
</dbReference>
<protein>
    <submittedName>
        <fullName evidence="1">MmcQ/YjbR family DNA-binding protein</fullName>
    </submittedName>
</protein>
<proteinExistence type="predicted"/>
<reference evidence="1" key="2">
    <citation type="journal article" date="2021" name="PeerJ">
        <title>Extensive microbial diversity within the chicken gut microbiome revealed by metagenomics and culture.</title>
        <authorList>
            <person name="Gilroy R."/>
            <person name="Ravi A."/>
            <person name="Getino M."/>
            <person name="Pursley I."/>
            <person name="Horton D.L."/>
            <person name="Alikhan N.F."/>
            <person name="Baker D."/>
            <person name="Gharbi K."/>
            <person name="Hall N."/>
            <person name="Watson M."/>
            <person name="Adriaenssens E.M."/>
            <person name="Foster-Nyarko E."/>
            <person name="Jarju S."/>
            <person name="Secka A."/>
            <person name="Antonio M."/>
            <person name="Oren A."/>
            <person name="Chaudhuri R.R."/>
            <person name="La Ragione R."/>
            <person name="Hildebrand F."/>
            <person name="Pallen M.J."/>
        </authorList>
    </citation>
    <scope>NUCLEOTIDE SEQUENCE</scope>
    <source>
        <strain evidence="1">C6-149</strain>
    </source>
</reference>
<comment type="caution">
    <text evidence="1">The sequence shown here is derived from an EMBL/GenBank/DDBJ whole genome shotgun (WGS) entry which is preliminary data.</text>
</comment>
<dbReference type="Proteomes" id="UP000823614">
    <property type="component" value="Unassembled WGS sequence"/>
</dbReference>
<dbReference type="Gene3D" id="3.90.1150.30">
    <property type="match status" value="1"/>
</dbReference>
<evidence type="ECO:0000313" key="1">
    <source>
        <dbReference type="EMBL" id="MBO8441215.1"/>
    </source>
</evidence>
<accession>A0A9D9E7P3</accession>
<keyword evidence="1" id="KW-0238">DNA-binding</keyword>
<dbReference type="GO" id="GO:0003677">
    <property type="term" value="F:DNA binding"/>
    <property type="evidence" value="ECO:0007669"/>
    <property type="project" value="UniProtKB-KW"/>
</dbReference>
<reference evidence="1" key="1">
    <citation type="submission" date="2020-10" db="EMBL/GenBank/DDBJ databases">
        <authorList>
            <person name="Gilroy R."/>
        </authorList>
    </citation>
    <scope>NUCLEOTIDE SEQUENCE</scope>
    <source>
        <strain evidence="1">C6-149</strain>
    </source>
</reference>
<dbReference type="InterPro" id="IPR058532">
    <property type="entry name" value="YjbR/MT2646/Rv2570-like"/>
</dbReference>
<organism evidence="1 2">
    <name type="scientific">Candidatus Gallilactobacillus intestinavium</name>
    <dbReference type="NCBI Taxonomy" id="2840838"/>
    <lineage>
        <taxon>Bacteria</taxon>
        <taxon>Bacillati</taxon>
        <taxon>Bacillota</taxon>
        <taxon>Bacilli</taxon>
        <taxon>Lactobacillales</taxon>
        <taxon>Lactobacillaceae</taxon>
        <taxon>Lactobacillaceae incertae sedis</taxon>
        <taxon>Candidatus Gallilactobacillus</taxon>
    </lineage>
</organism>
<dbReference type="Pfam" id="PF04237">
    <property type="entry name" value="YjbR"/>
    <property type="match status" value="1"/>
</dbReference>
<dbReference type="PANTHER" id="PTHR35145">
    <property type="entry name" value="CYTOPLASMIC PROTEIN-RELATED"/>
    <property type="match status" value="1"/>
</dbReference>
<dbReference type="InterPro" id="IPR038056">
    <property type="entry name" value="YjbR-like_sf"/>
</dbReference>
<dbReference type="AlphaFoldDB" id="A0A9D9E7P3"/>
<dbReference type="PANTHER" id="PTHR35145:SF1">
    <property type="entry name" value="CYTOPLASMIC PROTEIN"/>
    <property type="match status" value="1"/>
</dbReference>
<dbReference type="EMBL" id="JADIMP010000037">
    <property type="protein sequence ID" value="MBO8441215.1"/>
    <property type="molecule type" value="Genomic_DNA"/>
</dbReference>
<name>A0A9D9E7P3_9LACO</name>